<reference evidence="1 2" key="1">
    <citation type="submission" date="2006-12" db="EMBL/GenBank/DDBJ databases">
        <title>Genomic analysis of Burkholderia ambifaria phage BcepF1, a member of the Bcep781- like phage supergroup.</title>
        <authorList>
            <person name="Summer E.J."/>
            <person name="Robinson S."/>
            <person name="Haines C."/>
            <person name="Adams B."/>
            <person name="Daggett M."/>
            <person name="Landua J."/>
            <person name="Swanson S."/>
            <person name="Vorndam W."/>
            <person name="Morrison W."/>
            <person name="Nail K."/>
            <person name="Gonzalez C."/>
            <person name="Young R."/>
        </authorList>
    </citation>
    <scope>NUCLEOTIDE SEQUENCE [LARGE SCALE GENOMIC DNA]</scope>
</reference>
<proteinExistence type="predicted"/>
<keyword evidence="2" id="KW-1185">Reference proteome</keyword>
<dbReference type="EMBL" id="EF153632">
    <property type="protein sequence ID" value="ABL96768.1"/>
    <property type="molecule type" value="Genomic_DNA"/>
</dbReference>
<evidence type="ECO:0000313" key="2">
    <source>
        <dbReference type="Proteomes" id="UP000001793"/>
    </source>
</evidence>
<gene>
    <name evidence="1" type="ORF">BcepF1.037</name>
</gene>
<evidence type="ECO:0000313" key="1">
    <source>
        <dbReference type="EMBL" id="ABL96768.1"/>
    </source>
</evidence>
<accession>A1YZU1</accession>
<organism evidence="1 2">
    <name type="scientific">Burkholderia phage BcepF1</name>
    <dbReference type="NCBI Taxonomy" id="2886897"/>
    <lineage>
        <taxon>Viruses</taxon>
        <taxon>Duplodnaviria</taxon>
        <taxon>Heunggongvirae</taxon>
        <taxon>Uroviricota</taxon>
        <taxon>Caudoviricetes</taxon>
        <taxon>Lindbergviridae</taxon>
        <taxon>Bcepfunavirus</taxon>
        <taxon>Bcepfunavirus bcepF1</taxon>
    </lineage>
</organism>
<dbReference type="RefSeq" id="YP_001039721.1">
    <property type="nucleotide sequence ID" value="NC_009015.1"/>
</dbReference>
<protein>
    <submittedName>
        <fullName evidence="1">Uncharacterized protein</fullName>
    </submittedName>
</protein>
<name>A1YZU1_9CAUD</name>
<dbReference type="Proteomes" id="UP000001793">
    <property type="component" value="Segment"/>
</dbReference>
<dbReference type="KEGG" id="vg:4818363"/>
<dbReference type="GeneID" id="4818363"/>
<sequence length="65" mass="7729">MMNNSQNRRAAARLMRDTRKLNNYQRHGSRAVKVFIRRARQACWTVGRIVDTLDAGERYFTWSRA</sequence>